<organism evidence="2 3">
    <name type="scientific">Prorocentrum cordatum</name>
    <dbReference type="NCBI Taxonomy" id="2364126"/>
    <lineage>
        <taxon>Eukaryota</taxon>
        <taxon>Sar</taxon>
        <taxon>Alveolata</taxon>
        <taxon>Dinophyceae</taxon>
        <taxon>Prorocentrales</taxon>
        <taxon>Prorocentraceae</taxon>
        <taxon>Prorocentrum</taxon>
    </lineage>
</organism>
<comment type="caution">
    <text evidence="2">The sequence shown here is derived from an EMBL/GenBank/DDBJ whole genome shotgun (WGS) entry which is preliminary data.</text>
</comment>
<feature type="compositionally biased region" description="Low complexity" evidence="1">
    <location>
        <begin position="69"/>
        <end position="78"/>
    </location>
</feature>
<evidence type="ECO:0000313" key="3">
    <source>
        <dbReference type="Proteomes" id="UP001189429"/>
    </source>
</evidence>
<evidence type="ECO:0000313" key="2">
    <source>
        <dbReference type="EMBL" id="CAK0825666.1"/>
    </source>
</evidence>
<protein>
    <submittedName>
        <fullName evidence="2">Uncharacterized protein</fullName>
    </submittedName>
</protein>
<feature type="compositionally biased region" description="Low complexity" evidence="1">
    <location>
        <begin position="198"/>
        <end position="212"/>
    </location>
</feature>
<dbReference type="EMBL" id="CAUYUJ010009025">
    <property type="protein sequence ID" value="CAK0825666.1"/>
    <property type="molecule type" value="Genomic_DNA"/>
</dbReference>
<feature type="region of interest" description="Disordered" evidence="1">
    <location>
        <begin position="188"/>
        <end position="212"/>
    </location>
</feature>
<feature type="compositionally biased region" description="Low complexity" evidence="1">
    <location>
        <begin position="16"/>
        <end position="32"/>
    </location>
</feature>
<dbReference type="Proteomes" id="UP001189429">
    <property type="component" value="Unassembled WGS sequence"/>
</dbReference>
<gene>
    <name evidence="2" type="ORF">PCOR1329_LOCUS25736</name>
</gene>
<feature type="compositionally biased region" description="Low complexity" evidence="1">
    <location>
        <begin position="93"/>
        <end position="109"/>
    </location>
</feature>
<feature type="non-terminal residue" evidence="2">
    <location>
        <position position="1"/>
    </location>
</feature>
<proteinExistence type="predicted"/>
<feature type="region of interest" description="Disordered" evidence="1">
    <location>
        <begin position="69"/>
        <end position="109"/>
    </location>
</feature>
<reference evidence="2" key="1">
    <citation type="submission" date="2023-10" db="EMBL/GenBank/DDBJ databases">
        <authorList>
            <person name="Chen Y."/>
            <person name="Shah S."/>
            <person name="Dougan E. K."/>
            <person name="Thang M."/>
            <person name="Chan C."/>
        </authorList>
    </citation>
    <scope>NUCLEOTIDE SEQUENCE [LARGE SCALE GENOMIC DNA]</scope>
</reference>
<evidence type="ECO:0000256" key="1">
    <source>
        <dbReference type="SAM" id="MobiDB-lite"/>
    </source>
</evidence>
<keyword evidence="3" id="KW-1185">Reference proteome</keyword>
<sequence length="212" mass="22118">PLRPERCARLPRARSRAPGPRAGPRMAGPRRASFSTTVELICFDAESGTRSPTSFQHVETAGLGRACLPGARGAARRPSSPPPGARGRGRGGVSAAPWARPSGAAAPPDLEGQLGLEGLLELEAECMPGSLSTEPGGSDADSFADENRFAKVAQQRRIRRSVTANQGPGLPQHALLEMAMSRILSRRRRACLDGSEDSSSGNGTGSINSLGE</sequence>
<feature type="region of interest" description="Disordered" evidence="1">
    <location>
        <begin position="1"/>
        <end position="33"/>
    </location>
</feature>
<accession>A0ABN9S1Q5</accession>
<name>A0ABN9S1Q5_9DINO</name>